<gene>
    <name evidence="2" type="ORF">SRB5_62240</name>
</gene>
<protein>
    <recommendedName>
        <fullName evidence="4">Helix-turn-helix domain-containing protein</fullName>
    </recommendedName>
</protein>
<evidence type="ECO:0000256" key="1">
    <source>
        <dbReference type="SAM" id="MobiDB-lite"/>
    </source>
</evidence>
<keyword evidence="3" id="KW-1185">Reference proteome</keyword>
<dbReference type="AlphaFoldDB" id="A0A7K0CSP6"/>
<dbReference type="RefSeq" id="WP_153456819.1">
    <property type="nucleotide sequence ID" value="NZ_WEGJ01000043.1"/>
</dbReference>
<dbReference type="Proteomes" id="UP000466345">
    <property type="component" value="Unassembled WGS sequence"/>
</dbReference>
<feature type="compositionally biased region" description="Basic and acidic residues" evidence="1">
    <location>
        <begin position="144"/>
        <end position="155"/>
    </location>
</feature>
<organism evidence="2 3">
    <name type="scientific">Streptomyces smaragdinus</name>
    <dbReference type="NCBI Taxonomy" id="2585196"/>
    <lineage>
        <taxon>Bacteria</taxon>
        <taxon>Bacillati</taxon>
        <taxon>Actinomycetota</taxon>
        <taxon>Actinomycetes</taxon>
        <taxon>Kitasatosporales</taxon>
        <taxon>Streptomycetaceae</taxon>
        <taxon>Streptomyces</taxon>
    </lineage>
</organism>
<dbReference type="OrthoDB" id="9178552at2"/>
<feature type="region of interest" description="Disordered" evidence="1">
    <location>
        <begin position="97"/>
        <end position="184"/>
    </location>
</feature>
<feature type="compositionally biased region" description="Pro residues" evidence="1">
    <location>
        <begin position="101"/>
        <end position="111"/>
    </location>
</feature>
<comment type="caution">
    <text evidence="2">The sequence shown here is derived from an EMBL/GenBank/DDBJ whole genome shotgun (WGS) entry which is preliminary data.</text>
</comment>
<reference evidence="2 3" key="1">
    <citation type="submission" date="2019-10" db="EMBL/GenBank/DDBJ databases">
        <title>Streptomyces smaragdinus sp. nov. and Streptomyces fabii sp. nov., isolated from the gut of fungus growing-termite Macrotermes natalensis.</title>
        <authorList>
            <person name="Schwitalla J."/>
            <person name="Benndorf R."/>
            <person name="Martin K."/>
            <person name="De Beer W."/>
            <person name="Kaster A.-K."/>
            <person name="Vollmers J."/>
            <person name="Poulsen M."/>
            <person name="Beemelmanns C."/>
        </authorList>
    </citation>
    <scope>NUCLEOTIDE SEQUENCE [LARGE SCALE GENOMIC DNA]</scope>
    <source>
        <strain evidence="2 3">RB5</strain>
    </source>
</reference>
<dbReference type="EMBL" id="WEGJ01000043">
    <property type="protein sequence ID" value="MQY16032.1"/>
    <property type="molecule type" value="Genomic_DNA"/>
</dbReference>
<evidence type="ECO:0008006" key="4">
    <source>
        <dbReference type="Google" id="ProtNLM"/>
    </source>
</evidence>
<proteinExistence type="predicted"/>
<accession>A0A7K0CSP6</accession>
<evidence type="ECO:0000313" key="3">
    <source>
        <dbReference type="Proteomes" id="UP000466345"/>
    </source>
</evidence>
<evidence type="ECO:0000313" key="2">
    <source>
        <dbReference type="EMBL" id="MQY16032.1"/>
    </source>
</evidence>
<feature type="compositionally biased region" description="Low complexity" evidence="1">
    <location>
        <begin position="168"/>
        <end position="184"/>
    </location>
</feature>
<name>A0A7K0CSP6_9ACTN</name>
<sequence length="334" mass="35667">MRIHLSAPTRHYTVLRDEVLRDPRLSFTARGILVYLLSLPDGSREDARTLADKHPKVGRRNISKALDELIEAGYYHRRTTRDPDTGRIRCWTYVTDTPIPAGSPLPMPPGSGEPAGPNPGAFPSGRNTGEDVPTPRGAGAVAAHAEDPPPAHDEPADPGDAPEPEALPDPGAAAQPKAGPAPEADPQITEAAAILAHITAAEPKLTLSPRETLTLAPLVIPWLERGCSRLVMLHALTSGLPERVNHPRGFLAHRLRDKLPAPRAHRDPAAPLPECAECRDPLPRNQHTGLCASCAGVAPAHVTDPSTQTANFAARVAALRDAVRERRALAAHTT</sequence>